<feature type="domain" description="FAD-binding" evidence="4">
    <location>
        <begin position="54"/>
        <end position="247"/>
    </location>
</feature>
<sequence>MKRIEARSCSESSCNVPFIRGFADVDAAIERLRMRGRSALGSKTLIGSALTQKPVIIVGAGPSGLLLALLLSQRGIPVRIVEAEAQLDDQPRAAHYGSAALPDLDRAGVLAEVKKRGIIITDFAFRYAVPAGSPEDKDGSGFAHIATLDTSCVSDVDGFDYRSHCLVLQDLDALMLEMLIDRLGDDVVSWRHRVLDVGQDEERKVAWVDVATPEGRKRVEGDYVVGCDGAASQVRRSLFGQDYPGFTWEKQIVATNTYYDFTKFGWGDVSMVIHPDNFFASHHRMDPWGVNITTALNQKRCAPSFRVGRILLAADAAHLCNPWGGLGITGGFVDVGGLADCFIGINEGLADESILDLYSEKRMEKWRTVTDPISQGNFRRIGHTEDPSSLGQTDEFMQLLKKAEKDPQLARNLAMGSLSLRYDFTQHYRQKDSATSASQ</sequence>
<evidence type="ECO:0000259" key="4">
    <source>
        <dbReference type="Pfam" id="PF01494"/>
    </source>
</evidence>
<dbReference type="GO" id="GO:0019622">
    <property type="term" value="P:3-(3-hydroxy)phenylpropionate catabolic process"/>
    <property type="evidence" value="ECO:0007669"/>
    <property type="project" value="TreeGrafter"/>
</dbReference>
<feature type="domain" description="FAD-binding" evidence="4">
    <location>
        <begin position="293"/>
        <end position="369"/>
    </location>
</feature>
<dbReference type="PANTHER" id="PTHR43476">
    <property type="entry name" value="3-(3-HYDROXY-PHENYL)PROPIONATE/3-HYDROXYCINNAMIC ACID HYDROXYLASE"/>
    <property type="match status" value="1"/>
</dbReference>
<dbReference type="Gene3D" id="3.50.50.60">
    <property type="entry name" value="FAD/NAD(P)-binding domain"/>
    <property type="match status" value="2"/>
</dbReference>
<dbReference type="GO" id="GO:0008688">
    <property type="term" value="F:3-(3-hydroxyphenyl)propionate hydroxylase activity"/>
    <property type="evidence" value="ECO:0007669"/>
    <property type="project" value="TreeGrafter"/>
</dbReference>
<dbReference type="SUPFAM" id="SSF51905">
    <property type="entry name" value="FAD/NAD(P)-binding domain"/>
    <property type="match status" value="1"/>
</dbReference>
<dbReference type="Pfam" id="PF01494">
    <property type="entry name" value="FAD_binding_3"/>
    <property type="match status" value="2"/>
</dbReference>
<dbReference type="InterPro" id="IPR002938">
    <property type="entry name" value="FAD-bd"/>
</dbReference>
<dbReference type="PANTHER" id="PTHR43476:SF3">
    <property type="entry name" value="FAD-BINDING MONOOXYGENASE"/>
    <property type="match status" value="1"/>
</dbReference>
<evidence type="ECO:0000256" key="2">
    <source>
        <dbReference type="ARBA" id="ARBA00022827"/>
    </source>
</evidence>
<evidence type="ECO:0000256" key="3">
    <source>
        <dbReference type="ARBA" id="ARBA00023002"/>
    </source>
</evidence>
<protein>
    <submittedName>
        <fullName evidence="5">FAD binding domain-containing protein</fullName>
    </submittedName>
</protein>
<gene>
    <name evidence="5" type="ORF">OOW_P131scaffold00197g18</name>
</gene>
<keyword evidence="3" id="KW-0560">Oxidoreductase</keyword>
<dbReference type="InterPro" id="IPR036188">
    <property type="entry name" value="FAD/NAD-bd_sf"/>
</dbReference>
<reference evidence="5" key="1">
    <citation type="journal article" date="2012" name="PLoS Genet.">
        <title>Comparative analysis of the genomes of two field isolates of the rice blast fungus Magnaporthe oryzae.</title>
        <authorList>
            <person name="Xue M."/>
            <person name="Yang J."/>
            <person name="Li Z."/>
            <person name="Hu S."/>
            <person name="Yao N."/>
            <person name="Dean R.A."/>
            <person name="Zhao W."/>
            <person name="Shen M."/>
            <person name="Zhang H."/>
            <person name="Li C."/>
            <person name="Liu L."/>
            <person name="Cao L."/>
            <person name="Xu X."/>
            <person name="Xing Y."/>
            <person name="Hsiang T."/>
            <person name="Zhang Z."/>
            <person name="Xu J.R."/>
            <person name="Peng Y.L."/>
        </authorList>
    </citation>
    <scope>NUCLEOTIDE SEQUENCE [LARGE SCALE GENOMIC DNA]</scope>
    <source>
        <strain evidence="5">P131</strain>
    </source>
</reference>
<evidence type="ECO:0000256" key="1">
    <source>
        <dbReference type="ARBA" id="ARBA00022630"/>
    </source>
</evidence>
<dbReference type="EMBL" id="JH794260">
    <property type="protein sequence ID" value="ELQ69023.1"/>
    <property type="molecule type" value="Genomic_DNA"/>
</dbReference>
<dbReference type="GO" id="GO:0071949">
    <property type="term" value="F:FAD binding"/>
    <property type="evidence" value="ECO:0007669"/>
    <property type="project" value="InterPro"/>
</dbReference>
<proteinExistence type="predicted"/>
<keyword evidence="2" id="KW-0274">FAD</keyword>
<dbReference type="PRINTS" id="PR00420">
    <property type="entry name" value="RNGMNOXGNASE"/>
</dbReference>
<keyword evidence="1" id="KW-0285">Flavoprotein</keyword>
<dbReference type="AlphaFoldDB" id="L7JLT5"/>
<dbReference type="InterPro" id="IPR050631">
    <property type="entry name" value="PheA/TfdB_FAD_monoxygenase"/>
</dbReference>
<accession>L7JLT5</accession>
<evidence type="ECO:0000313" key="5">
    <source>
        <dbReference type="EMBL" id="ELQ69023.1"/>
    </source>
</evidence>
<name>L7JLT5_PYRO1</name>
<organism>
    <name type="scientific">Pyricularia oryzae (strain P131)</name>
    <name type="common">Rice blast fungus</name>
    <name type="synonym">Magnaporthe oryzae</name>
    <dbReference type="NCBI Taxonomy" id="1143193"/>
    <lineage>
        <taxon>Eukaryota</taxon>
        <taxon>Fungi</taxon>
        <taxon>Dikarya</taxon>
        <taxon>Ascomycota</taxon>
        <taxon>Pezizomycotina</taxon>
        <taxon>Sordariomycetes</taxon>
        <taxon>Sordariomycetidae</taxon>
        <taxon>Magnaporthales</taxon>
        <taxon>Pyriculariaceae</taxon>
        <taxon>Pyricularia</taxon>
    </lineage>
</organism>